<evidence type="ECO:0000256" key="1">
    <source>
        <dbReference type="SAM" id="MobiDB-lite"/>
    </source>
</evidence>
<sequence length="480" mass="54409">MTSLSSYNNESQYNYRQGSMVSLPDEDDENTMASDPSTTQRQRQESSLLRRSPSTSISLTGHVKIENVDATPSPNADFLTSSMSNNEDTIIRDWPHLTGDTVANDQRYPTISQSDSANDVTTSFGFHQTPEQTENNYDFNQQSAEEISHTIDYETLIRTKQLYFDPNPETIRKPQMINPVIYKQNIMIKFLRPPSVPQGPLIIREIRPPQPAPPPPLVIRQRAPPPLSPPPLILREKPPRIPVIMTAQVLTKNLPPLPAPPRSVIIEKLPAIPPKPRDIIIERWMPYESNMQKRKIVVERAEEVKPYPPPKNIIIQYERVEPRIIRQFRRLGITPADPENYTARFGNSLLDTSDLLAQVKQLGISEDLSLPRLNDNEYSEKLTSNQLEENFSYENSLDQSIFEKRSSQASISGTYTPNNAIYTGTGNSPYSPTFENLVHGNPLSMNFDELNEHSNIQGHMGEDLSTQLAQYGLTTESIPY</sequence>
<dbReference type="AlphaFoldDB" id="A0A814MLL4"/>
<protein>
    <submittedName>
        <fullName evidence="2">Uncharacterized protein</fullName>
    </submittedName>
</protein>
<dbReference type="Proteomes" id="UP000663832">
    <property type="component" value="Unassembled WGS sequence"/>
</dbReference>
<gene>
    <name evidence="2" type="ORF">QVE165_LOCUS19147</name>
</gene>
<accession>A0A814MLL4</accession>
<feature type="compositionally biased region" description="Polar residues" evidence="1">
    <location>
        <begin position="1"/>
        <end position="20"/>
    </location>
</feature>
<proteinExistence type="predicted"/>
<feature type="region of interest" description="Disordered" evidence="1">
    <location>
        <begin position="1"/>
        <end position="73"/>
    </location>
</feature>
<evidence type="ECO:0000313" key="3">
    <source>
        <dbReference type="Proteomes" id="UP000663832"/>
    </source>
</evidence>
<keyword evidence="3" id="KW-1185">Reference proteome</keyword>
<reference evidence="2" key="1">
    <citation type="submission" date="2021-02" db="EMBL/GenBank/DDBJ databases">
        <authorList>
            <person name="Nowell W R."/>
        </authorList>
    </citation>
    <scope>NUCLEOTIDE SEQUENCE</scope>
</reference>
<evidence type="ECO:0000313" key="2">
    <source>
        <dbReference type="EMBL" id="CAF1079568.1"/>
    </source>
</evidence>
<comment type="caution">
    <text evidence="2">The sequence shown here is derived from an EMBL/GenBank/DDBJ whole genome shotgun (WGS) entry which is preliminary data.</text>
</comment>
<dbReference type="OrthoDB" id="10044871at2759"/>
<organism evidence="2 3">
    <name type="scientific">Adineta steineri</name>
    <dbReference type="NCBI Taxonomy" id="433720"/>
    <lineage>
        <taxon>Eukaryota</taxon>
        <taxon>Metazoa</taxon>
        <taxon>Spiralia</taxon>
        <taxon>Gnathifera</taxon>
        <taxon>Rotifera</taxon>
        <taxon>Eurotatoria</taxon>
        <taxon>Bdelloidea</taxon>
        <taxon>Adinetida</taxon>
        <taxon>Adinetidae</taxon>
        <taxon>Adineta</taxon>
    </lineage>
</organism>
<feature type="compositionally biased region" description="Low complexity" evidence="1">
    <location>
        <begin position="45"/>
        <end position="54"/>
    </location>
</feature>
<name>A0A814MLL4_9BILA</name>
<dbReference type="EMBL" id="CAJNOM010000116">
    <property type="protein sequence ID" value="CAF1079568.1"/>
    <property type="molecule type" value="Genomic_DNA"/>
</dbReference>